<dbReference type="AlphaFoldDB" id="A0A6A4VCN4"/>
<proteinExistence type="predicted"/>
<evidence type="ECO:0000313" key="1">
    <source>
        <dbReference type="EMBL" id="KAF0289060.1"/>
    </source>
</evidence>
<protein>
    <submittedName>
        <fullName evidence="1">Uncharacterized protein</fullName>
    </submittedName>
</protein>
<gene>
    <name evidence="1" type="ORF">FJT64_012619</name>
</gene>
<accession>A0A6A4VCN4</accession>
<dbReference type="OrthoDB" id="6381270at2759"/>
<evidence type="ECO:0000313" key="2">
    <source>
        <dbReference type="Proteomes" id="UP000440578"/>
    </source>
</evidence>
<reference evidence="1 2" key="1">
    <citation type="submission" date="2019-07" db="EMBL/GenBank/DDBJ databases">
        <title>Draft genome assembly of a fouling barnacle, Amphibalanus amphitrite (Darwin, 1854): The first reference genome for Thecostraca.</title>
        <authorList>
            <person name="Kim W."/>
        </authorList>
    </citation>
    <scope>NUCLEOTIDE SEQUENCE [LARGE SCALE GENOMIC DNA]</scope>
    <source>
        <strain evidence="1">SNU_AA5</strain>
        <tissue evidence="1">Soma without cirri and trophi</tissue>
    </source>
</reference>
<name>A0A6A4VCN4_AMPAM</name>
<sequence>MVPDALHLSAAMPLGPPADHAKTLEAVWRPGPGVGLWDAPAGQTSLCGTGRTEVPSCAAACRPDLAACRPDLSACRPDPASAWSRRCAEPRRPSDGAGYPARAALYPVSGCTELAGGCPYPGRPVAAPAQVQAPLRSSRVSSSSDVAKDFSQPLFVDTTARDVIAKRKRRYEPVQVPAHPALPEVVGKRPRLAVASQWPSGY</sequence>
<organism evidence="1 2">
    <name type="scientific">Amphibalanus amphitrite</name>
    <name type="common">Striped barnacle</name>
    <name type="synonym">Balanus amphitrite</name>
    <dbReference type="NCBI Taxonomy" id="1232801"/>
    <lineage>
        <taxon>Eukaryota</taxon>
        <taxon>Metazoa</taxon>
        <taxon>Ecdysozoa</taxon>
        <taxon>Arthropoda</taxon>
        <taxon>Crustacea</taxon>
        <taxon>Multicrustacea</taxon>
        <taxon>Cirripedia</taxon>
        <taxon>Thoracica</taxon>
        <taxon>Thoracicalcarea</taxon>
        <taxon>Balanomorpha</taxon>
        <taxon>Balanoidea</taxon>
        <taxon>Balanidae</taxon>
        <taxon>Amphibalaninae</taxon>
        <taxon>Amphibalanus</taxon>
    </lineage>
</organism>
<keyword evidence="2" id="KW-1185">Reference proteome</keyword>
<dbReference type="EMBL" id="VIIS01002063">
    <property type="protein sequence ID" value="KAF0289060.1"/>
    <property type="molecule type" value="Genomic_DNA"/>
</dbReference>
<dbReference type="Proteomes" id="UP000440578">
    <property type="component" value="Unassembled WGS sequence"/>
</dbReference>
<comment type="caution">
    <text evidence="1">The sequence shown here is derived from an EMBL/GenBank/DDBJ whole genome shotgun (WGS) entry which is preliminary data.</text>
</comment>